<proteinExistence type="predicted"/>
<dbReference type="PANTHER" id="PTHR13779">
    <property type="entry name" value="WERNER HELICASE-INTERACTING PROTEIN 1 FAMILY MEMBER"/>
    <property type="match status" value="1"/>
</dbReference>
<dbReference type="AlphaFoldDB" id="A0A094PR18"/>
<dbReference type="GO" id="GO:0000731">
    <property type="term" value="P:DNA synthesis involved in DNA repair"/>
    <property type="evidence" value="ECO:0007669"/>
    <property type="project" value="TreeGrafter"/>
</dbReference>
<dbReference type="InterPro" id="IPR027417">
    <property type="entry name" value="P-loop_NTPase"/>
</dbReference>
<dbReference type="CDD" id="cd18139">
    <property type="entry name" value="HLD_clamp_RarA"/>
    <property type="match status" value="1"/>
</dbReference>
<dbReference type="GO" id="GO:0005524">
    <property type="term" value="F:ATP binding"/>
    <property type="evidence" value="ECO:0007669"/>
    <property type="project" value="InterPro"/>
</dbReference>
<dbReference type="GO" id="GO:0016887">
    <property type="term" value="F:ATP hydrolysis activity"/>
    <property type="evidence" value="ECO:0007669"/>
    <property type="project" value="InterPro"/>
</dbReference>
<dbReference type="Pfam" id="PF16193">
    <property type="entry name" value="AAA_assoc_2"/>
    <property type="match status" value="1"/>
</dbReference>
<dbReference type="Pfam" id="PF00004">
    <property type="entry name" value="AAA"/>
    <property type="match status" value="1"/>
</dbReference>
<protein>
    <submittedName>
        <fullName evidence="3">Uncharacterized protein</fullName>
    </submittedName>
</protein>
<reference evidence="3" key="1">
    <citation type="submission" date="2014-06" db="EMBL/GenBank/DDBJ databases">
        <title>Key roles for freshwater Actinobacteria revealed by deep metagenomic sequencing.</title>
        <authorList>
            <person name="Ghai R."/>
            <person name="Mizuno C.M."/>
            <person name="Picazo A."/>
            <person name="Camacho A."/>
            <person name="Rodriguez-Valera F."/>
        </authorList>
    </citation>
    <scope>NUCLEOTIDE SEQUENCE</scope>
</reference>
<dbReference type="GO" id="GO:0017116">
    <property type="term" value="F:single-stranded DNA helicase activity"/>
    <property type="evidence" value="ECO:0007669"/>
    <property type="project" value="TreeGrafter"/>
</dbReference>
<dbReference type="PANTHER" id="PTHR13779:SF7">
    <property type="entry name" value="ATPASE WRNIP1"/>
    <property type="match status" value="1"/>
</dbReference>
<dbReference type="InterPro" id="IPR003959">
    <property type="entry name" value="ATPase_AAA_core"/>
</dbReference>
<dbReference type="GO" id="GO:0006261">
    <property type="term" value="P:DNA-templated DNA replication"/>
    <property type="evidence" value="ECO:0007669"/>
    <property type="project" value="TreeGrafter"/>
</dbReference>
<organism evidence="3">
    <name type="scientific">freshwater metagenome</name>
    <dbReference type="NCBI Taxonomy" id="449393"/>
    <lineage>
        <taxon>unclassified sequences</taxon>
        <taxon>metagenomes</taxon>
        <taxon>ecological metagenomes</taxon>
    </lineage>
</organism>
<dbReference type="GO" id="GO:0008047">
    <property type="term" value="F:enzyme activator activity"/>
    <property type="evidence" value="ECO:0007669"/>
    <property type="project" value="TreeGrafter"/>
</dbReference>
<comment type="caution">
    <text evidence="3">The sequence shown here is derived from an EMBL/GenBank/DDBJ whole genome shotgun (WGS) entry which is preliminary data.</text>
</comment>
<gene>
    <name evidence="3" type="ORF">GM51_19500</name>
</gene>
<dbReference type="Gene3D" id="1.10.8.60">
    <property type="match status" value="1"/>
</dbReference>
<accession>A0A094PR18</accession>
<feature type="domain" description="ATPase AAA-type core" evidence="1">
    <location>
        <begin position="6"/>
        <end position="65"/>
    </location>
</feature>
<dbReference type="Gene3D" id="3.40.50.300">
    <property type="entry name" value="P-loop containing nucleotide triphosphate hydrolases"/>
    <property type="match status" value="1"/>
</dbReference>
<feature type="domain" description="AAA C-terminal" evidence="2">
    <location>
        <begin position="93"/>
        <end position="144"/>
    </location>
</feature>
<name>A0A094PR18_9ZZZZ</name>
<dbReference type="InterPro" id="IPR032423">
    <property type="entry name" value="AAA_assoc_2"/>
</dbReference>
<evidence type="ECO:0000259" key="2">
    <source>
        <dbReference type="Pfam" id="PF16193"/>
    </source>
</evidence>
<dbReference type="EMBL" id="JNSL01000183">
    <property type="protein sequence ID" value="KGA13527.1"/>
    <property type="molecule type" value="Genomic_DNA"/>
</dbReference>
<evidence type="ECO:0000259" key="1">
    <source>
        <dbReference type="Pfam" id="PF00004"/>
    </source>
</evidence>
<dbReference type="InterPro" id="IPR051314">
    <property type="entry name" value="AAA_ATPase_RarA/MGS1/WRNIP1"/>
</dbReference>
<feature type="non-terminal residue" evidence="3">
    <location>
        <position position="146"/>
    </location>
</feature>
<sequence>MAAAIERREHGEQTLLFIDELHRFSRTQQDALLPHVEAGTIILIGATTEAPPRAISPALLSRMRTFRLAALSSDDLETLLNRALTDPRGLNGAVQVDADARRQLVGYASGDARRLLTLLEMAALMTTGGKEITPREVLLAAQDRSL</sequence>
<evidence type="ECO:0000313" key="3">
    <source>
        <dbReference type="EMBL" id="KGA13527.1"/>
    </source>
</evidence>
<dbReference type="SUPFAM" id="SSF52540">
    <property type="entry name" value="P-loop containing nucleoside triphosphate hydrolases"/>
    <property type="match status" value="1"/>
</dbReference>